<comment type="caution">
    <text evidence="2">The sequence shown here is derived from an EMBL/GenBank/DDBJ whole genome shotgun (WGS) entry which is preliminary data.</text>
</comment>
<dbReference type="CDD" id="cd04606">
    <property type="entry name" value="CBS_pair_Mg_transporter"/>
    <property type="match status" value="1"/>
</dbReference>
<dbReference type="PANTHER" id="PTHR43773:SF1">
    <property type="entry name" value="MAGNESIUM TRANSPORTER MGTE"/>
    <property type="match status" value="1"/>
</dbReference>
<evidence type="ECO:0000313" key="3">
    <source>
        <dbReference type="Proteomes" id="UP000614424"/>
    </source>
</evidence>
<dbReference type="InterPro" id="IPR006669">
    <property type="entry name" value="MgtE_transporter"/>
</dbReference>
<sequence>MKKGTVKRELIGNEGMVLLDTIRRLNRRNATDRLMKLVNKTHPADIAWVFRHLSPVERTNVFNIVAQSSEVGDFLSELDLAIMLQLVEDLTPKFMVAIIKEMATDDAADLLEALPVEVANEIRQLMGKEDRAEVDELMQYHPESAGGLMSPDFMALDEELSVGDAIKKVQERSEEKEMSFYLYITHGEEHQLSGVLSLRELLMHPPYRQLSNIMNPKVIAVSTDTDQEEVAHIVSQYNILAVPGNFLKMSAPITL</sequence>
<reference evidence="2 3" key="1">
    <citation type="submission" date="2020-08" db="EMBL/GenBank/DDBJ databases">
        <title>Bridging the membrane lipid divide: bacteria of the FCB group superphylum have the potential to synthesize archaeal ether lipids.</title>
        <authorList>
            <person name="Villanueva L."/>
            <person name="Von Meijenfeldt F.A.B."/>
            <person name="Westbye A.B."/>
            <person name="Yadav S."/>
            <person name="Hopmans E.C."/>
            <person name="Dutilh B.E."/>
            <person name="Sinninghe Damste J.S."/>
        </authorList>
    </citation>
    <scope>NUCLEOTIDE SEQUENCE [LARGE SCALE GENOMIC DNA]</scope>
    <source>
        <strain evidence="2">NIOZ-UU47</strain>
    </source>
</reference>
<proteinExistence type="predicted"/>
<accession>A0A8J6NB67</accession>
<dbReference type="SMART" id="SM00924">
    <property type="entry name" value="MgtE_N"/>
    <property type="match status" value="1"/>
</dbReference>
<evidence type="ECO:0000259" key="1">
    <source>
        <dbReference type="SMART" id="SM00924"/>
    </source>
</evidence>
<dbReference type="PANTHER" id="PTHR43773">
    <property type="entry name" value="MAGNESIUM TRANSPORTER MGTE"/>
    <property type="match status" value="1"/>
</dbReference>
<dbReference type="InterPro" id="IPR046342">
    <property type="entry name" value="CBS_dom_sf"/>
</dbReference>
<dbReference type="Proteomes" id="UP000614424">
    <property type="component" value="Unassembled WGS sequence"/>
</dbReference>
<evidence type="ECO:0000313" key="2">
    <source>
        <dbReference type="EMBL" id="MBC8316484.1"/>
    </source>
</evidence>
<gene>
    <name evidence="2" type="ORF">H8E41_01165</name>
</gene>
<dbReference type="InterPro" id="IPR006668">
    <property type="entry name" value="Mg_transptr_MgtE_intracell_dom"/>
</dbReference>
<dbReference type="Pfam" id="PF03448">
    <property type="entry name" value="MgtE_N"/>
    <property type="match status" value="1"/>
</dbReference>
<dbReference type="Gene3D" id="3.10.580.10">
    <property type="entry name" value="CBS-domain"/>
    <property type="match status" value="1"/>
</dbReference>
<name>A0A8J6NB67_9BACT</name>
<dbReference type="GO" id="GO:0016020">
    <property type="term" value="C:membrane"/>
    <property type="evidence" value="ECO:0007669"/>
    <property type="project" value="InterPro"/>
</dbReference>
<feature type="domain" description="Magnesium transporter MgtE intracellular" evidence="1">
    <location>
        <begin position="41"/>
        <end position="145"/>
    </location>
</feature>
<dbReference type="SUPFAM" id="SSF158791">
    <property type="entry name" value="MgtE N-terminal domain-like"/>
    <property type="match status" value="1"/>
</dbReference>
<dbReference type="SUPFAM" id="SSF54631">
    <property type="entry name" value="CBS-domain pair"/>
    <property type="match status" value="1"/>
</dbReference>
<organism evidence="2 3">
    <name type="scientific">Candidatus Desulfobia pelagia</name>
    <dbReference type="NCBI Taxonomy" id="2841692"/>
    <lineage>
        <taxon>Bacteria</taxon>
        <taxon>Pseudomonadati</taxon>
        <taxon>Thermodesulfobacteriota</taxon>
        <taxon>Desulfobulbia</taxon>
        <taxon>Desulfobulbales</taxon>
        <taxon>Desulfobulbaceae</taxon>
        <taxon>Candidatus Desulfobia</taxon>
    </lineage>
</organism>
<protein>
    <submittedName>
        <fullName evidence="2">Magnesium transporter</fullName>
    </submittedName>
</protein>
<dbReference type="InterPro" id="IPR000644">
    <property type="entry name" value="CBS_dom"/>
</dbReference>
<dbReference type="AlphaFoldDB" id="A0A8J6NB67"/>
<dbReference type="Pfam" id="PF00571">
    <property type="entry name" value="CBS"/>
    <property type="match status" value="1"/>
</dbReference>
<dbReference type="Gene3D" id="1.25.60.10">
    <property type="entry name" value="MgtE N-terminal domain-like"/>
    <property type="match status" value="1"/>
</dbReference>
<dbReference type="GO" id="GO:0015095">
    <property type="term" value="F:magnesium ion transmembrane transporter activity"/>
    <property type="evidence" value="ECO:0007669"/>
    <property type="project" value="InterPro"/>
</dbReference>
<dbReference type="EMBL" id="JACNJZ010000036">
    <property type="protein sequence ID" value="MBC8316484.1"/>
    <property type="molecule type" value="Genomic_DNA"/>
</dbReference>
<dbReference type="InterPro" id="IPR038076">
    <property type="entry name" value="MgtE_N_sf"/>
</dbReference>